<dbReference type="EMBL" id="UYRU01091691">
    <property type="protein sequence ID" value="VDN37773.1"/>
    <property type="molecule type" value="Genomic_DNA"/>
</dbReference>
<evidence type="ECO:0000313" key="2">
    <source>
        <dbReference type="Proteomes" id="UP000281553"/>
    </source>
</evidence>
<accession>A0A3P7NL34</accession>
<proteinExistence type="predicted"/>
<protein>
    <submittedName>
        <fullName evidence="1">Uncharacterized protein</fullName>
    </submittedName>
</protein>
<sequence>MNGEGHVTCAVKKECADNFLTIADTNGEVCRNYEPVTCVREDIDEHTVGFSANVGGTTGERYSFAFCQILGDSVEFIIDWEGEGKCRLFLL</sequence>
<organism evidence="1 2">
    <name type="scientific">Dibothriocephalus latus</name>
    <name type="common">Fish tapeworm</name>
    <name type="synonym">Diphyllobothrium latum</name>
    <dbReference type="NCBI Taxonomy" id="60516"/>
    <lineage>
        <taxon>Eukaryota</taxon>
        <taxon>Metazoa</taxon>
        <taxon>Spiralia</taxon>
        <taxon>Lophotrochozoa</taxon>
        <taxon>Platyhelminthes</taxon>
        <taxon>Cestoda</taxon>
        <taxon>Eucestoda</taxon>
        <taxon>Diphyllobothriidea</taxon>
        <taxon>Diphyllobothriidae</taxon>
        <taxon>Dibothriocephalus</taxon>
    </lineage>
</organism>
<dbReference type="Proteomes" id="UP000281553">
    <property type="component" value="Unassembled WGS sequence"/>
</dbReference>
<keyword evidence="2" id="KW-1185">Reference proteome</keyword>
<gene>
    <name evidence="1" type="ORF">DILT_LOCUS17420</name>
</gene>
<reference evidence="1 2" key="1">
    <citation type="submission" date="2018-11" db="EMBL/GenBank/DDBJ databases">
        <authorList>
            <consortium name="Pathogen Informatics"/>
        </authorList>
    </citation>
    <scope>NUCLEOTIDE SEQUENCE [LARGE SCALE GENOMIC DNA]</scope>
</reference>
<dbReference type="AlphaFoldDB" id="A0A3P7NL34"/>
<name>A0A3P7NL34_DIBLA</name>
<evidence type="ECO:0000313" key="1">
    <source>
        <dbReference type="EMBL" id="VDN37773.1"/>
    </source>
</evidence>